<dbReference type="RefSeq" id="WP_239090870.1">
    <property type="nucleotide sequence ID" value="NZ_BAAALU010000009.1"/>
</dbReference>
<dbReference type="InterPro" id="IPR008278">
    <property type="entry name" value="4-PPantetheinyl_Trfase_dom"/>
</dbReference>
<gene>
    <name evidence="4" type="ORF">Air01nite_43430</name>
</gene>
<protein>
    <submittedName>
        <fullName evidence="4">4'-phosphopantetheinyl transferase</fullName>
    </submittedName>
</protein>
<dbReference type="Pfam" id="PF01648">
    <property type="entry name" value="ACPS"/>
    <property type="match status" value="1"/>
</dbReference>
<dbReference type="InterPro" id="IPR003542">
    <property type="entry name" value="Enbac_synth_compD-like"/>
</dbReference>
<name>A0ABQ4C634_9ACTN</name>
<dbReference type="SUPFAM" id="SSF56214">
    <property type="entry name" value="4'-phosphopantetheinyl transferase"/>
    <property type="match status" value="1"/>
</dbReference>
<dbReference type="GO" id="GO:0016740">
    <property type="term" value="F:transferase activity"/>
    <property type="evidence" value="ECO:0007669"/>
    <property type="project" value="UniProtKB-KW"/>
</dbReference>
<keyword evidence="5" id="KW-1185">Reference proteome</keyword>
<evidence type="ECO:0000256" key="1">
    <source>
        <dbReference type="ARBA" id="ARBA00022679"/>
    </source>
</evidence>
<dbReference type="EMBL" id="BONC01000031">
    <property type="protein sequence ID" value="GIF58248.1"/>
    <property type="molecule type" value="Genomic_DNA"/>
</dbReference>
<keyword evidence="1 4" id="KW-0808">Transferase</keyword>
<sequence length="210" mass="22150">MLEGLLPAGVRAVEMFADPPEAVLHPDEQPLVAQAVEVRRREFTTGRHCARLALGRLGLAPGPIGKDDGGAPRWPAGVVGSITHCAGYRAAAVAWSRELGAVGIDAEPADPLPSGVLPLVARPAERDWLAGAPPGVAWDRVLFSAKESVYKTWFPLTGRWLDFLDAEVALDPARGSFVARILVPGLGDLAGRFALRDGLVVTAIAWGLVG</sequence>
<dbReference type="InterPro" id="IPR037143">
    <property type="entry name" value="4-PPantetheinyl_Trfase_dom_sf"/>
</dbReference>
<feature type="domain" description="4'-phosphopantetheinyl transferase" evidence="2">
    <location>
        <begin position="101"/>
        <end position="179"/>
    </location>
</feature>
<dbReference type="InterPro" id="IPR041354">
    <property type="entry name" value="4PPT_N"/>
</dbReference>
<evidence type="ECO:0000313" key="5">
    <source>
        <dbReference type="Proteomes" id="UP000624325"/>
    </source>
</evidence>
<reference evidence="4 5" key="1">
    <citation type="submission" date="2021-01" db="EMBL/GenBank/DDBJ databases">
        <title>Whole genome shotgun sequence of Asanoa iriomotensis NBRC 100142.</title>
        <authorList>
            <person name="Komaki H."/>
            <person name="Tamura T."/>
        </authorList>
    </citation>
    <scope>NUCLEOTIDE SEQUENCE [LARGE SCALE GENOMIC DNA]</scope>
    <source>
        <strain evidence="4 5">NBRC 100142</strain>
    </source>
</reference>
<dbReference type="Gene3D" id="3.90.470.20">
    <property type="entry name" value="4'-phosphopantetheinyl transferase domain"/>
    <property type="match status" value="1"/>
</dbReference>
<dbReference type="Proteomes" id="UP000624325">
    <property type="component" value="Unassembled WGS sequence"/>
</dbReference>
<dbReference type="PRINTS" id="PR01399">
    <property type="entry name" value="ENTSNTHTASED"/>
</dbReference>
<evidence type="ECO:0000259" key="2">
    <source>
        <dbReference type="Pfam" id="PF01648"/>
    </source>
</evidence>
<organism evidence="4 5">
    <name type="scientific">Asanoa iriomotensis</name>
    <dbReference type="NCBI Taxonomy" id="234613"/>
    <lineage>
        <taxon>Bacteria</taxon>
        <taxon>Bacillati</taxon>
        <taxon>Actinomycetota</taxon>
        <taxon>Actinomycetes</taxon>
        <taxon>Micromonosporales</taxon>
        <taxon>Micromonosporaceae</taxon>
        <taxon>Asanoa</taxon>
    </lineage>
</organism>
<accession>A0ABQ4C634</accession>
<comment type="caution">
    <text evidence="4">The sequence shown here is derived from an EMBL/GenBank/DDBJ whole genome shotgun (WGS) entry which is preliminary data.</text>
</comment>
<evidence type="ECO:0000313" key="4">
    <source>
        <dbReference type="EMBL" id="GIF58248.1"/>
    </source>
</evidence>
<dbReference type="PANTHER" id="PTHR38096">
    <property type="entry name" value="ENTEROBACTIN SYNTHASE COMPONENT D"/>
    <property type="match status" value="1"/>
</dbReference>
<dbReference type="PANTHER" id="PTHR38096:SF1">
    <property type="entry name" value="ENTEROBACTIN SYNTHASE COMPONENT D"/>
    <property type="match status" value="1"/>
</dbReference>
<feature type="domain" description="4'-phosphopantetheinyl transferase N-terminal" evidence="3">
    <location>
        <begin position="27"/>
        <end position="94"/>
    </location>
</feature>
<dbReference type="Pfam" id="PF17837">
    <property type="entry name" value="4PPT_N"/>
    <property type="match status" value="1"/>
</dbReference>
<evidence type="ECO:0000259" key="3">
    <source>
        <dbReference type="Pfam" id="PF17837"/>
    </source>
</evidence>
<proteinExistence type="predicted"/>